<organism evidence="1 2">
    <name type="scientific">Trypanosoma rangeli</name>
    <dbReference type="NCBI Taxonomy" id="5698"/>
    <lineage>
        <taxon>Eukaryota</taxon>
        <taxon>Discoba</taxon>
        <taxon>Euglenozoa</taxon>
        <taxon>Kinetoplastea</taxon>
        <taxon>Metakinetoplastina</taxon>
        <taxon>Trypanosomatida</taxon>
        <taxon>Trypanosomatidae</taxon>
        <taxon>Trypanosoma</taxon>
        <taxon>Herpetosoma</taxon>
    </lineage>
</organism>
<evidence type="ECO:0000313" key="2">
    <source>
        <dbReference type="Proteomes" id="UP000283634"/>
    </source>
</evidence>
<comment type="caution">
    <text evidence="1">The sequence shown here is derived from an EMBL/GenBank/DDBJ whole genome shotgun (WGS) entry which is preliminary data.</text>
</comment>
<keyword evidence="2" id="KW-1185">Reference proteome</keyword>
<reference evidence="1 2" key="1">
    <citation type="journal article" date="2018" name="BMC Genomics">
        <title>Genomic comparison of Trypanosoma conorhini and Trypanosoma rangeli to Trypanosoma cruzi strains of high and low virulence.</title>
        <authorList>
            <person name="Bradwell K.R."/>
            <person name="Koparde V.N."/>
            <person name="Matveyev A.V."/>
            <person name="Serrano M.G."/>
            <person name="Alves J.M."/>
            <person name="Parikh H."/>
            <person name="Huang B."/>
            <person name="Lee V."/>
            <person name="Espinosa-Alvarez O."/>
            <person name="Ortiz P.A."/>
            <person name="Costa-Martins A.G."/>
            <person name="Teixeira M.M."/>
            <person name="Buck G.A."/>
        </authorList>
    </citation>
    <scope>NUCLEOTIDE SEQUENCE [LARGE SCALE GENOMIC DNA]</scope>
    <source>
        <strain evidence="1 2">AM80</strain>
    </source>
</reference>
<sequence length="105" mass="11830">MHLPNSKFYRYAMQVIIYGEILKHERYLSDGFFGRAVKPIDASVKGISVAPRGLHNALEYGIVQLSKDEEGGVCVELKDITERTVLPVDARDTTFRELLKNVMCG</sequence>
<dbReference type="RefSeq" id="XP_029234759.1">
    <property type="nucleotide sequence ID" value="XM_029385388.1"/>
</dbReference>
<dbReference type="GeneID" id="40332579"/>
<proteinExistence type="predicted"/>
<dbReference type="EMBL" id="MKGL01000446">
    <property type="protein sequence ID" value="RNE98651.1"/>
    <property type="molecule type" value="Genomic_DNA"/>
</dbReference>
<accession>A0A3R7N8T1</accession>
<evidence type="ECO:0000313" key="1">
    <source>
        <dbReference type="EMBL" id="RNE98651.1"/>
    </source>
</evidence>
<name>A0A3R7N8T1_TRYRA</name>
<protein>
    <submittedName>
        <fullName evidence="1">Uncharacterized protein</fullName>
    </submittedName>
</protein>
<gene>
    <name evidence="1" type="ORF">TraAM80_08646</name>
</gene>
<dbReference type="OrthoDB" id="240844at2759"/>
<dbReference type="AlphaFoldDB" id="A0A3R7N8T1"/>
<dbReference type="Proteomes" id="UP000283634">
    <property type="component" value="Unassembled WGS sequence"/>
</dbReference>